<proteinExistence type="inferred from homology"/>
<sequence>MPRQPAQMAKPVAAYYQVPGAAVQYHRAEKGEGLSNLAGLDAVCCPDHIHCCPNGYSCDQSTGSCVKRGDNVPWLEKKAAILAIGSESRDVRCDDETSYRVHCCPNGYTCDPSSGTCLESQHSLPWAPKLPAQMLQSQGIRCNDTASCEDGQTCCKSVSGAWSCCQLPNAVCCEDHQHCCPSGYTCNVAAQTCEKQQMPKTLASGSLLMSSQVSTSSLDVSCGDQHYCQDGQTCCEAKSGGEPVAMIDATAVHQASIAPFQDLSATRSGPPVGTLVPSLLVLPKHVCSFEVPFGMDLPHAWGLE</sequence>
<comment type="caution">
    <text evidence="6">The sequence shown here is derived from an EMBL/GenBank/DDBJ whole genome shotgun (WGS) entry which is preliminary data.</text>
</comment>
<dbReference type="Pfam" id="PF00396">
    <property type="entry name" value="Granulin"/>
    <property type="match status" value="2"/>
</dbReference>
<evidence type="ECO:0000256" key="2">
    <source>
        <dbReference type="ARBA" id="ARBA00010093"/>
    </source>
</evidence>
<evidence type="ECO:0000313" key="6">
    <source>
        <dbReference type="EMBL" id="KAH0626955.1"/>
    </source>
</evidence>
<comment type="similarity">
    <text evidence="2">Belongs to the granulin family.</text>
</comment>
<keyword evidence="3" id="KW-0964">Secreted</keyword>
<dbReference type="InterPro" id="IPR037277">
    <property type="entry name" value="Granulin_sf"/>
</dbReference>
<evidence type="ECO:0000256" key="4">
    <source>
        <dbReference type="ARBA" id="ARBA00023157"/>
    </source>
</evidence>
<accession>A0ABQ7TB52</accession>
<dbReference type="Proteomes" id="UP000826234">
    <property type="component" value="Unassembled WGS sequence"/>
</dbReference>
<dbReference type="PROSITE" id="PS00799">
    <property type="entry name" value="GRANULINS"/>
    <property type="match status" value="2"/>
</dbReference>
<evidence type="ECO:0000259" key="5">
    <source>
        <dbReference type="PROSITE" id="PS00799"/>
    </source>
</evidence>
<feature type="domain" description="Granulins" evidence="5">
    <location>
        <begin position="173"/>
        <end position="186"/>
    </location>
</feature>
<dbReference type="SUPFAM" id="SSF57277">
    <property type="entry name" value="Granulin repeat"/>
    <property type="match status" value="1"/>
</dbReference>
<comment type="subcellular location">
    <subcellularLocation>
        <location evidence="1">Secreted</location>
    </subcellularLocation>
</comment>
<evidence type="ECO:0000256" key="3">
    <source>
        <dbReference type="ARBA" id="ARBA00022525"/>
    </source>
</evidence>
<name>A0ABQ7TB52_PHRPL</name>
<reference evidence="6 7" key="1">
    <citation type="journal article" date="2022" name="Gigascience">
        <title>A chromosome-level genome assembly and annotation of the desert horned lizard, Phrynosoma platyrhinos, provides insight into chromosomal rearrangements among reptiles.</title>
        <authorList>
            <person name="Koochekian N."/>
            <person name="Ascanio A."/>
            <person name="Farleigh K."/>
            <person name="Card D.C."/>
            <person name="Schield D.R."/>
            <person name="Castoe T.A."/>
            <person name="Jezkova T."/>
        </authorList>
    </citation>
    <scope>NUCLEOTIDE SEQUENCE [LARGE SCALE GENOMIC DNA]</scope>
    <source>
        <strain evidence="6">NK-2021</strain>
    </source>
</reference>
<evidence type="ECO:0000313" key="7">
    <source>
        <dbReference type="Proteomes" id="UP000826234"/>
    </source>
</evidence>
<dbReference type="PANTHER" id="PTHR12274">
    <property type="entry name" value="GRANULIN"/>
    <property type="match status" value="1"/>
</dbReference>
<dbReference type="PANTHER" id="PTHR12274:SF3">
    <property type="entry name" value="PROGRANULIN"/>
    <property type="match status" value="1"/>
</dbReference>
<organism evidence="6 7">
    <name type="scientific">Phrynosoma platyrhinos</name>
    <name type="common">Desert horned lizard</name>
    <dbReference type="NCBI Taxonomy" id="52577"/>
    <lineage>
        <taxon>Eukaryota</taxon>
        <taxon>Metazoa</taxon>
        <taxon>Chordata</taxon>
        <taxon>Craniata</taxon>
        <taxon>Vertebrata</taxon>
        <taxon>Euteleostomi</taxon>
        <taxon>Lepidosauria</taxon>
        <taxon>Squamata</taxon>
        <taxon>Bifurcata</taxon>
        <taxon>Unidentata</taxon>
        <taxon>Episquamata</taxon>
        <taxon>Toxicofera</taxon>
        <taxon>Iguania</taxon>
        <taxon>Phrynosomatidae</taxon>
        <taxon>Phrynosomatinae</taxon>
        <taxon>Phrynosoma</taxon>
    </lineage>
</organism>
<dbReference type="Gene3D" id="2.10.25.160">
    <property type="entry name" value="Granulin"/>
    <property type="match status" value="2"/>
</dbReference>
<gene>
    <name evidence="6" type="ORF">JD844_002278</name>
</gene>
<dbReference type="SMART" id="SM00277">
    <property type="entry name" value="GRAN"/>
    <property type="match status" value="2"/>
</dbReference>
<dbReference type="EMBL" id="JAIPUX010000521">
    <property type="protein sequence ID" value="KAH0626955.1"/>
    <property type="molecule type" value="Genomic_DNA"/>
</dbReference>
<dbReference type="InterPro" id="IPR000118">
    <property type="entry name" value="Granulin"/>
</dbReference>
<evidence type="ECO:0000256" key="1">
    <source>
        <dbReference type="ARBA" id="ARBA00004613"/>
    </source>
</evidence>
<keyword evidence="4" id="KW-1015">Disulfide bond</keyword>
<protein>
    <recommendedName>
        <fullName evidence="5">Granulins domain-containing protein</fullName>
    </recommendedName>
</protein>
<keyword evidence="7" id="KW-1185">Reference proteome</keyword>
<feature type="domain" description="Granulins" evidence="5">
    <location>
        <begin position="45"/>
        <end position="58"/>
    </location>
</feature>
<dbReference type="InterPro" id="IPR039036">
    <property type="entry name" value="Granulin_fam"/>
</dbReference>